<feature type="region of interest" description="Disordered" evidence="1">
    <location>
        <begin position="50"/>
        <end position="83"/>
    </location>
</feature>
<gene>
    <name evidence="2" type="ORF">AK812_SmicGene29245</name>
</gene>
<dbReference type="OrthoDB" id="444850at2759"/>
<accession>A0A1Q9D2B6</accession>
<evidence type="ECO:0000313" key="3">
    <source>
        <dbReference type="Proteomes" id="UP000186817"/>
    </source>
</evidence>
<comment type="caution">
    <text evidence="2">The sequence shown here is derived from an EMBL/GenBank/DDBJ whole genome shotgun (WGS) entry which is preliminary data.</text>
</comment>
<dbReference type="Pfam" id="PF11697">
    <property type="entry name" value="DUF3293"/>
    <property type="match status" value="1"/>
</dbReference>
<dbReference type="EMBL" id="LSRX01000767">
    <property type="protein sequence ID" value="OLP89312.1"/>
    <property type="molecule type" value="Genomic_DNA"/>
</dbReference>
<dbReference type="Proteomes" id="UP000186817">
    <property type="component" value="Unassembled WGS sequence"/>
</dbReference>
<protein>
    <submittedName>
        <fullName evidence="2">Uncharacterized protein</fullName>
    </submittedName>
</protein>
<dbReference type="AlphaFoldDB" id="A0A1Q9D2B6"/>
<sequence>MAIPDCTLFEFRLRGAQGTRPYLESPGMPIRSRGIGAAAPIAGVAVAVTDRGQEGGANGKPNQKRKRKLKRKRNPEWKRKRKEMRSATVVRFGKLKVLKMSLQLPGALASQRKYLGATHDGHVIHDDATKDGWLGCYHGDFEEHWWKVLDRDDKGNFSLINFATATKDGWLGCYHGDFEEHWWKVLDRDDKGNFSLINFATDQLFCCEDPRSGGVVQPIAADDSGEKLGLDSTGFRWEALYDDWARGGIRDEEIRDRYGLATLDMLQAQHIVVSEGTQVVADVPETATAPANASHVAQGNGSGGSETFLDTMLISEDGMAGSRDTEASVTKVFDSEGRLRALGEVWRSLAPLSWGSGADLQLSLRPRPHVWAIHHIPFLRHLAEEGLISASHARNAVYAPRPIGEAISFAVTPGAGGQENIIFFTFNGGHFGHNENFLNAMTNSEGKAVPKKKQTLFLQFDEESLQQRRDKKQGMLSLVQSAVVCAPPELTMVVSERVERMHFTSTTLATNVIQGIGVPLYDQLWLVNKKEKGNIIGGSGLVRAGGIIPDEEKTELEMSDFALWLRFCELQHVEPAIPLDCLEWEVGKQADVVQVVGVGLTLKQLRPEEPTLRHDTNIRHGCKTYYVVLLCLALLTLLALVRRGMMCEPAAALSEEEKAAWQKTWKLATSTLALSEDESVFVQSVEVAKPSLPMPAVLLEGVRYSLTGMNPMAQRADDEFNRRANLELQAVLQSMHPRPISILPSSAEDDGWKEEGFTVHFPLDGPHREKELDEMMVATGRRFGQAAIYKYRRSKDSTQLLQWVLPCSPSLAAVASETSVAVLP</sequence>
<name>A0A1Q9D2B6_SYMMI</name>
<keyword evidence="3" id="KW-1185">Reference proteome</keyword>
<feature type="compositionally biased region" description="Basic residues" evidence="1">
    <location>
        <begin position="62"/>
        <end position="83"/>
    </location>
</feature>
<organism evidence="2 3">
    <name type="scientific">Symbiodinium microadriaticum</name>
    <name type="common">Dinoflagellate</name>
    <name type="synonym">Zooxanthella microadriatica</name>
    <dbReference type="NCBI Taxonomy" id="2951"/>
    <lineage>
        <taxon>Eukaryota</taxon>
        <taxon>Sar</taxon>
        <taxon>Alveolata</taxon>
        <taxon>Dinophyceae</taxon>
        <taxon>Suessiales</taxon>
        <taxon>Symbiodiniaceae</taxon>
        <taxon>Symbiodinium</taxon>
    </lineage>
</organism>
<proteinExistence type="predicted"/>
<evidence type="ECO:0000313" key="2">
    <source>
        <dbReference type="EMBL" id="OLP89312.1"/>
    </source>
</evidence>
<dbReference type="InterPro" id="IPR021710">
    <property type="entry name" value="DUF3293"/>
</dbReference>
<reference evidence="2 3" key="1">
    <citation type="submission" date="2016-02" db="EMBL/GenBank/DDBJ databases">
        <title>Genome analysis of coral dinoflagellate symbionts highlights evolutionary adaptations to a symbiotic lifestyle.</title>
        <authorList>
            <person name="Aranda M."/>
            <person name="Li Y."/>
            <person name="Liew Y.J."/>
            <person name="Baumgarten S."/>
            <person name="Simakov O."/>
            <person name="Wilson M."/>
            <person name="Piel J."/>
            <person name="Ashoor H."/>
            <person name="Bougouffa S."/>
            <person name="Bajic V.B."/>
            <person name="Ryu T."/>
            <person name="Ravasi T."/>
            <person name="Bayer T."/>
            <person name="Micklem G."/>
            <person name="Kim H."/>
            <person name="Bhak J."/>
            <person name="Lajeunesse T.C."/>
            <person name="Voolstra C.R."/>
        </authorList>
    </citation>
    <scope>NUCLEOTIDE SEQUENCE [LARGE SCALE GENOMIC DNA]</scope>
    <source>
        <strain evidence="2 3">CCMP2467</strain>
    </source>
</reference>
<evidence type="ECO:0000256" key="1">
    <source>
        <dbReference type="SAM" id="MobiDB-lite"/>
    </source>
</evidence>